<sequence>MIIEKLIILDYESEVANEFHFSKNTNVITSDGTTIGKSSLIKSLYYALGYDIKQFPNGWNYKTMRFRLDVIINGSSYYIIRNNSLFYVTDSEEALDLKEFSEWLQGKLSIEMKLKLKSSSTKELSSAYSTEILTPFYLDQDKSWNGYIIKNSSDSLGRYSNIPGDILEYTLGISNRAILEKENEKTKNQKQINQYSSKIDVLNSLQTEYSDKVEMIDTSPYEFDKLKETFDITLNQLSRISNEISSKKKKIFAKKAEQDINNQDNIELEKIKAVNKKNYKDVEFECIHCHSHLTLEQSLTRLKLNNNVLEIQNMLDMNKKQSEVLQQEIEVLQDEILDLDSKYRMITRKKKEIQEILTLQEFIDLESKRLANEEFLKTIDKLSDEKEKLVDYGKELAKKINALKKDQKNRKSEIEKRFYEIINDINLRIGSTILSEVEFFNYREVKGSGMDNNKTLLALYLTYMRLIAEFGIYTIPFGIDSFVKNEVDKKTIKTTFKEVEKYFLTIPSQTFFVTISENLQYLSKLDNYNVIKLTKPILHKNKYNYLLSQVRTID</sequence>
<evidence type="ECO:0008006" key="4">
    <source>
        <dbReference type="Google" id="ProtNLM"/>
    </source>
</evidence>
<proteinExistence type="predicted"/>
<feature type="coiled-coil region" evidence="1">
    <location>
        <begin position="315"/>
        <end position="417"/>
    </location>
</feature>
<protein>
    <recommendedName>
        <fullName evidence="4">Rad50/SbcC-type AAA domain-containing protein</fullName>
    </recommendedName>
</protein>
<keyword evidence="3" id="KW-1185">Reference proteome</keyword>
<dbReference type="KEGG" id="bif:N288_03935"/>
<evidence type="ECO:0000313" key="2">
    <source>
        <dbReference type="EMBL" id="AGX02747.1"/>
    </source>
</evidence>
<gene>
    <name evidence="2" type="ORF">N288_03935</name>
</gene>
<dbReference type="OrthoDB" id="9784297at2"/>
<evidence type="ECO:0000313" key="3">
    <source>
        <dbReference type="Proteomes" id="UP000017805"/>
    </source>
</evidence>
<dbReference type="AlphaFoldDB" id="U5L801"/>
<dbReference type="PATRIC" id="fig|1367477.3.peg.728"/>
<accession>U5L801</accession>
<keyword evidence="1" id="KW-0175">Coiled coil</keyword>
<dbReference type="Proteomes" id="UP000017805">
    <property type="component" value="Chromosome"/>
</dbReference>
<dbReference type="HOGENOM" id="CLU_035208_1_0_9"/>
<organism evidence="2 3">
    <name type="scientific">Bacillus infantis NRRL B-14911</name>
    <dbReference type="NCBI Taxonomy" id="1367477"/>
    <lineage>
        <taxon>Bacteria</taxon>
        <taxon>Bacillati</taxon>
        <taxon>Bacillota</taxon>
        <taxon>Bacilli</taxon>
        <taxon>Bacillales</taxon>
        <taxon>Bacillaceae</taxon>
        <taxon>Bacillus</taxon>
    </lineage>
</organism>
<dbReference type="InterPro" id="IPR027417">
    <property type="entry name" value="P-loop_NTPase"/>
</dbReference>
<dbReference type="Gene3D" id="3.40.50.300">
    <property type="entry name" value="P-loop containing nucleotide triphosphate hydrolases"/>
    <property type="match status" value="1"/>
</dbReference>
<dbReference type="STRING" id="1367477.N288_03935"/>
<dbReference type="RefSeq" id="WP_009792089.1">
    <property type="nucleotide sequence ID" value="NC_022524.1"/>
</dbReference>
<dbReference type="EMBL" id="CP006643">
    <property type="protein sequence ID" value="AGX02747.1"/>
    <property type="molecule type" value="Genomic_DNA"/>
</dbReference>
<evidence type="ECO:0000256" key="1">
    <source>
        <dbReference type="SAM" id="Coils"/>
    </source>
</evidence>
<reference evidence="2 3" key="1">
    <citation type="submission" date="2013-07" db="EMBL/GenBank/DDBJ databases">
        <title>Complete genome sequence of Bacillus infantis NRRL B-14911 that has potential to induce cardiac disease by antigenic mimicry.</title>
        <authorList>
            <person name="Massilamany C."/>
            <person name="Smith T.P.L."/>
            <person name="Loy J.D."/>
            <person name="Barletta R."/>
            <person name="Reddy J."/>
        </authorList>
    </citation>
    <scope>NUCLEOTIDE SEQUENCE [LARGE SCALE GENOMIC DNA]</scope>
    <source>
        <strain evidence="2 3">NRRL B-14911</strain>
    </source>
</reference>
<name>U5L801_9BACI</name>